<feature type="compositionally biased region" description="Basic and acidic residues" evidence="2">
    <location>
        <begin position="43"/>
        <end position="57"/>
    </location>
</feature>
<name>A0ABD3C5D3_9LAMI</name>
<reference evidence="5" key="1">
    <citation type="journal article" date="2024" name="IScience">
        <title>Strigolactones Initiate the Formation of Haustorium-like Structures in Castilleja.</title>
        <authorList>
            <person name="Buerger M."/>
            <person name="Peterson D."/>
            <person name="Chory J."/>
        </authorList>
    </citation>
    <scope>NUCLEOTIDE SEQUENCE [LARGE SCALE GENOMIC DNA]</scope>
</reference>
<evidence type="ECO:0000256" key="2">
    <source>
        <dbReference type="SAM" id="MobiDB-lite"/>
    </source>
</evidence>
<evidence type="ECO:0000259" key="3">
    <source>
        <dbReference type="Pfam" id="PF04504"/>
    </source>
</evidence>
<dbReference type="AlphaFoldDB" id="A0ABD3C5D3"/>
<dbReference type="InterPro" id="IPR007592">
    <property type="entry name" value="GEBP"/>
</dbReference>
<evidence type="ECO:0000256" key="1">
    <source>
        <dbReference type="ARBA" id="ARBA00010820"/>
    </source>
</evidence>
<gene>
    <name evidence="4" type="ORF">CASFOL_031361</name>
</gene>
<dbReference type="Pfam" id="PF04504">
    <property type="entry name" value="GeBP-like_DBD"/>
    <property type="match status" value="1"/>
</dbReference>
<keyword evidence="5" id="KW-1185">Reference proteome</keyword>
<comment type="similarity">
    <text evidence="1">Belongs to the GeBP family.</text>
</comment>
<evidence type="ECO:0000313" key="4">
    <source>
        <dbReference type="EMBL" id="KAL3624693.1"/>
    </source>
</evidence>
<feature type="compositionally biased region" description="Acidic residues" evidence="2">
    <location>
        <begin position="11"/>
        <end position="31"/>
    </location>
</feature>
<feature type="region of interest" description="Disordered" evidence="2">
    <location>
        <begin position="1"/>
        <end position="121"/>
    </location>
</feature>
<dbReference type="Proteomes" id="UP001632038">
    <property type="component" value="Unassembled WGS sequence"/>
</dbReference>
<feature type="domain" description="Glabrous enhancer-binding protein-like DBD" evidence="3">
    <location>
        <begin position="129"/>
        <end position="216"/>
    </location>
</feature>
<organism evidence="4 5">
    <name type="scientific">Castilleja foliolosa</name>
    <dbReference type="NCBI Taxonomy" id="1961234"/>
    <lineage>
        <taxon>Eukaryota</taxon>
        <taxon>Viridiplantae</taxon>
        <taxon>Streptophyta</taxon>
        <taxon>Embryophyta</taxon>
        <taxon>Tracheophyta</taxon>
        <taxon>Spermatophyta</taxon>
        <taxon>Magnoliopsida</taxon>
        <taxon>eudicotyledons</taxon>
        <taxon>Gunneridae</taxon>
        <taxon>Pentapetalae</taxon>
        <taxon>asterids</taxon>
        <taxon>lamiids</taxon>
        <taxon>Lamiales</taxon>
        <taxon>Orobanchaceae</taxon>
        <taxon>Pedicularideae</taxon>
        <taxon>Castillejinae</taxon>
        <taxon>Castilleja</taxon>
    </lineage>
</organism>
<dbReference type="InterPro" id="IPR053932">
    <property type="entry name" value="GeBP-like_DBD"/>
</dbReference>
<proteinExistence type="inferred from homology"/>
<dbReference type="EMBL" id="JAVIJP010000053">
    <property type="protein sequence ID" value="KAL3624693.1"/>
    <property type="molecule type" value="Genomic_DNA"/>
</dbReference>
<comment type="caution">
    <text evidence="4">The sequence shown here is derived from an EMBL/GenBank/DDBJ whole genome shotgun (WGS) entry which is preliminary data.</text>
</comment>
<accession>A0ABD3C5D3</accession>
<dbReference type="PANTHER" id="PTHR31662">
    <property type="entry name" value="BNAANNG10740D PROTEIN-RELATED"/>
    <property type="match status" value="1"/>
</dbReference>
<protein>
    <recommendedName>
        <fullName evidence="3">Glabrous enhancer-binding protein-like DBD domain-containing protein</fullName>
    </recommendedName>
</protein>
<dbReference type="PANTHER" id="PTHR31662:SF108">
    <property type="entry name" value="TRANSCRIPTION FACTOR GEBP FAMILY-RELATED"/>
    <property type="match status" value="1"/>
</dbReference>
<dbReference type="GO" id="GO:0010468">
    <property type="term" value="P:regulation of gene expression"/>
    <property type="evidence" value="ECO:0007669"/>
    <property type="project" value="UniProtKB-ARBA"/>
</dbReference>
<sequence>MAAGAVNEDPISSEEEESEDDEVSESSEEESEKANINPPSKTGQDKDLKQSKSKIDSKSVNQETESDSESDLGSPSSYKLQPVSRVSKSTPKRTRDKKSESPVRSSKKPKSKEGKSVGSFTSTPSGCITRIWSDKDEIAVLNGMIEFKNHADIDAFQNFIKGKLQVNFSKRQLNDKIKRLKKRFLNALKHSDNGEDPVFSKPHEDMSFELSKKIWSGSVGVVVENGVKDEKVELEDEKESVKVEKCDEEEGYPFLNGSFENLSASMPSLEMSKSGMRFALSKLSSSKAKEFDAKWKVLFTEELELTLKKMALMKEQMNECGFSL</sequence>
<evidence type="ECO:0000313" key="5">
    <source>
        <dbReference type="Proteomes" id="UP001632038"/>
    </source>
</evidence>